<evidence type="ECO:0000256" key="1">
    <source>
        <dbReference type="ARBA" id="ARBA00004141"/>
    </source>
</evidence>
<dbReference type="InterPro" id="IPR044777">
    <property type="entry name" value="SLC17A9-like"/>
</dbReference>
<dbReference type="InterPro" id="IPR036259">
    <property type="entry name" value="MFS_trans_sf"/>
</dbReference>
<feature type="domain" description="Major facilitator superfamily (MFS) profile" evidence="10">
    <location>
        <begin position="333"/>
        <end position="771"/>
    </location>
</feature>
<feature type="region of interest" description="Disordered" evidence="8">
    <location>
        <begin position="290"/>
        <end position="325"/>
    </location>
</feature>
<dbReference type="FunFam" id="1.20.1250.20:FF:000003">
    <property type="entry name" value="Solute carrier family 17 member 3"/>
    <property type="match status" value="1"/>
</dbReference>
<dbReference type="GO" id="GO:0015293">
    <property type="term" value="F:symporter activity"/>
    <property type="evidence" value="ECO:0007669"/>
    <property type="project" value="UniProtKB-KW"/>
</dbReference>
<keyword evidence="5 9" id="KW-1133">Transmembrane helix</keyword>
<evidence type="ECO:0000313" key="12">
    <source>
        <dbReference type="EMBL" id="CAE0486192.1"/>
    </source>
</evidence>
<dbReference type="CDD" id="cd17380">
    <property type="entry name" value="MFS_SLC17A9_like"/>
    <property type="match status" value="1"/>
</dbReference>
<feature type="transmembrane region" description="Helical" evidence="9">
    <location>
        <begin position="745"/>
        <end position="766"/>
    </location>
</feature>
<dbReference type="EMBL" id="HBIP01002885">
    <property type="protein sequence ID" value="CAE0486192.1"/>
    <property type="molecule type" value="Transcribed_RNA"/>
</dbReference>
<evidence type="ECO:0000256" key="3">
    <source>
        <dbReference type="ARBA" id="ARBA00022692"/>
    </source>
</evidence>
<dbReference type="PANTHER" id="PTHR11662">
    <property type="entry name" value="SOLUTE CARRIER FAMILY 17"/>
    <property type="match status" value="1"/>
</dbReference>
<keyword evidence="2" id="KW-0813">Transport</keyword>
<evidence type="ECO:0000256" key="7">
    <source>
        <dbReference type="ARBA" id="ARBA00024362"/>
    </source>
</evidence>
<evidence type="ECO:0000256" key="8">
    <source>
        <dbReference type="SAM" id="MobiDB-lite"/>
    </source>
</evidence>
<comment type="similarity">
    <text evidence="7">Belongs to the major facilitator superfamily. Sodium/anion cotransporter (TC 2.A.1.14) family.</text>
</comment>
<gene>
    <name evidence="11" type="ORF">DTER00134_LOCUS1230</name>
    <name evidence="12" type="ORF">DTER00134_LOCUS1231</name>
</gene>
<feature type="compositionally biased region" description="Low complexity" evidence="8">
    <location>
        <begin position="295"/>
        <end position="310"/>
    </location>
</feature>
<evidence type="ECO:0000313" key="11">
    <source>
        <dbReference type="EMBL" id="CAE0486191.1"/>
    </source>
</evidence>
<dbReference type="InterPro" id="IPR020846">
    <property type="entry name" value="MFS_dom"/>
</dbReference>
<organism evidence="11">
    <name type="scientific">Dunaliella tertiolecta</name>
    <name type="common">Green alga</name>
    <dbReference type="NCBI Taxonomy" id="3047"/>
    <lineage>
        <taxon>Eukaryota</taxon>
        <taxon>Viridiplantae</taxon>
        <taxon>Chlorophyta</taxon>
        <taxon>core chlorophytes</taxon>
        <taxon>Chlorophyceae</taxon>
        <taxon>CS clade</taxon>
        <taxon>Chlamydomonadales</taxon>
        <taxon>Dunaliellaceae</taxon>
        <taxon>Dunaliella</taxon>
    </lineage>
</organism>
<feature type="transmembrane region" description="Helical" evidence="9">
    <location>
        <begin position="489"/>
        <end position="510"/>
    </location>
</feature>
<feature type="transmembrane region" description="Helical" evidence="9">
    <location>
        <begin position="622"/>
        <end position="642"/>
    </location>
</feature>
<feature type="transmembrane region" description="Helical" evidence="9">
    <location>
        <begin position="654"/>
        <end position="676"/>
    </location>
</feature>
<dbReference type="PROSITE" id="PS50850">
    <property type="entry name" value="MFS"/>
    <property type="match status" value="1"/>
</dbReference>
<keyword evidence="6 9" id="KW-0472">Membrane</keyword>
<dbReference type="GO" id="GO:0005315">
    <property type="term" value="F:phosphate transmembrane transporter activity"/>
    <property type="evidence" value="ECO:0007669"/>
    <property type="project" value="UniProtKB-ARBA"/>
</dbReference>
<evidence type="ECO:0000256" key="5">
    <source>
        <dbReference type="ARBA" id="ARBA00022989"/>
    </source>
</evidence>
<dbReference type="EMBL" id="HBIP01002884">
    <property type="protein sequence ID" value="CAE0486191.1"/>
    <property type="molecule type" value="Transcribed_RNA"/>
</dbReference>
<dbReference type="Gene3D" id="1.20.1250.20">
    <property type="entry name" value="MFS general substrate transporter like domains"/>
    <property type="match status" value="2"/>
</dbReference>
<feature type="region of interest" description="Disordered" evidence="8">
    <location>
        <begin position="250"/>
        <end position="270"/>
    </location>
</feature>
<evidence type="ECO:0000256" key="2">
    <source>
        <dbReference type="ARBA" id="ARBA00022448"/>
    </source>
</evidence>
<feature type="transmembrane region" description="Helical" evidence="9">
    <location>
        <begin position="715"/>
        <end position="739"/>
    </location>
</feature>
<keyword evidence="3 9" id="KW-0812">Transmembrane</keyword>
<accession>A0A6S8HC07</accession>
<feature type="transmembrane region" description="Helical" evidence="9">
    <location>
        <begin position="581"/>
        <end position="602"/>
    </location>
</feature>
<evidence type="ECO:0000259" key="10">
    <source>
        <dbReference type="PROSITE" id="PS50850"/>
    </source>
</evidence>
<feature type="transmembrane region" description="Helical" evidence="9">
    <location>
        <begin position="426"/>
        <end position="447"/>
    </location>
</feature>
<feature type="transmembrane region" description="Helical" evidence="9">
    <location>
        <begin position="399"/>
        <end position="420"/>
    </location>
</feature>
<evidence type="ECO:0000256" key="6">
    <source>
        <dbReference type="ARBA" id="ARBA00023136"/>
    </source>
</evidence>
<sequence>MVEEVGSNNRWPSLLPVPSVYTGWCCMMKSASEPCPPSALSARVRRSSWCCQSQACWYGMTWSCRSNKRHVLDAWQVKLLGTSPCRRAACPHLHCLRCRTLLLLEGANGGWCTWVGVNLGLQQTSSTCAISLSKLSTTSISSTRVAQTLRHFQSNHLLNSRSQAKNYVDGPALRFRLPILSGTILRLMVAVKWQACHFSASTPVKHQLPGKSILSVYKGWYGHPHLHPSSTREQQALGVVRCHMLPNRSSAAAEAAAPPDSRSSSSASAESQPLLQRLGIGGSTHADALSARVRSSATGSPASGAASTLSIDDPGEEQRPPRPQGDSGAWKYLVALCALSVVICYADRSNMSTAILPMAEQFGWEKAYQGIVLSSFFTGYALTQVLGGQLADKYGGKRVLAAGVLLWSLFTALTPEAAALGTAPLLAARVLLGVGEGIAFPAIHSMIARNVPPASQSTAVGVVTAASYAGTALAFGVSPYIISEFGWPWVFYSFAACALLWLPLWVPTAVSNAPLPRPPTRKDSTAVLPDTIDAEGVSLGGSSGTQYYSAASSNDPSSSGGSELGSASTGGLRALFSRRELWAICVAQYCQSWGMYGLLNWLPTFFKDFYKVEIADLAAYTLLPYIVQGGLGAASGVLADRLIASGWSIRSVRILLQTVGMIGPAGCLLLAVSPIVGPSPALASQIITVGLGFSALSLGGVSVNHLDVAPRHAGLVFGAGNTAATLAGVVSVPFTGYLLQTTESWPLVFGVTAAHYVLGAALWAAWCGDTAVPEDKL</sequence>
<feature type="transmembrane region" description="Helical" evidence="9">
    <location>
        <begin position="459"/>
        <end position="483"/>
    </location>
</feature>
<protein>
    <recommendedName>
        <fullName evidence="10">Major facilitator superfamily (MFS) profile domain-containing protein</fullName>
    </recommendedName>
</protein>
<feature type="transmembrane region" description="Helical" evidence="9">
    <location>
        <begin position="682"/>
        <end position="703"/>
    </location>
</feature>
<evidence type="ECO:0000256" key="9">
    <source>
        <dbReference type="SAM" id="Phobius"/>
    </source>
</evidence>
<reference evidence="11" key="1">
    <citation type="submission" date="2021-01" db="EMBL/GenBank/DDBJ databases">
        <authorList>
            <person name="Corre E."/>
            <person name="Pelletier E."/>
            <person name="Niang G."/>
            <person name="Scheremetjew M."/>
            <person name="Finn R."/>
            <person name="Kale V."/>
            <person name="Holt S."/>
            <person name="Cochrane G."/>
            <person name="Meng A."/>
            <person name="Brown T."/>
            <person name="Cohen L."/>
        </authorList>
    </citation>
    <scope>NUCLEOTIDE SEQUENCE</scope>
    <source>
        <strain evidence="11">CCMP1320</strain>
    </source>
</reference>
<keyword evidence="4" id="KW-0769">Symport</keyword>
<proteinExistence type="inferred from homology"/>
<dbReference type="InterPro" id="IPR011701">
    <property type="entry name" value="MFS"/>
</dbReference>
<dbReference type="PANTHER" id="PTHR11662:SF446">
    <property type="entry name" value="SODIUM-DEPENDENT PHOSPHATE TRANSPORT PROTEIN 1, CHLOROPLASTIC"/>
    <property type="match status" value="1"/>
</dbReference>
<dbReference type="SUPFAM" id="SSF103473">
    <property type="entry name" value="MFS general substrate transporter"/>
    <property type="match status" value="1"/>
</dbReference>
<feature type="transmembrane region" description="Helical" evidence="9">
    <location>
        <begin position="368"/>
        <end position="387"/>
    </location>
</feature>
<name>A0A6S8HC07_DUNTE</name>
<evidence type="ECO:0000256" key="4">
    <source>
        <dbReference type="ARBA" id="ARBA00022847"/>
    </source>
</evidence>
<dbReference type="GO" id="GO:0016020">
    <property type="term" value="C:membrane"/>
    <property type="evidence" value="ECO:0007669"/>
    <property type="project" value="UniProtKB-SubCell"/>
</dbReference>
<comment type="subcellular location">
    <subcellularLocation>
        <location evidence="1">Membrane</location>
        <topology evidence="1">Multi-pass membrane protein</topology>
    </subcellularLocation>
</comment>
<dbReference type="Pfam" id="PF07690">
    <property type="entry name" value="MFS_1"/>
    <property type="match status" value="1"/>
</dbReference>
<dbReference type="AlphaFoldDB" id="A0A6S8HC07"/>
<dbReference type="InterPro" id="IPR050382">
    <property type="entry name" value="MFS_Na/Anion_cotransporter"/>
</dbReference>